<gene>
    <name evidence="1" type="ORF">LIER_08907</name>
</gene>
<dbReference type="Proteomes" id="UP001454036">
    <property type="component" value="Unassembled WGS sequence"/>
</dbReference>
<accession>A0AAV3PGL2</accession>
<keyword evidence="2" id="KW-1185">Reference proteome</keyword>
<organism evidence="1 2">
    <name type="scientific">Lithospermum erythrorhizon</name>
    <name type="common">Purple gromwell</name>
    <name type="synonym">Lithospermum officinale var. erythrorhizon</name>
    <dbReference type="NCBI Taxonomy" id="34254"/>
    <lineage>
        <taxon>Eukaryota</taxon>
        <taxon>Viridiplantae</taxon>
        <taxon>Streptophyta</taxon>
        <taxon>Embryophyta</taxon>
        <taxon>Tracheophyta</taxon>
        <taxon>Spermatophyta</taxon>
        <taxon>Magnoliopsida</taxon>
        <taxon>eudicotyledons</taxon>
        <taxon>Gunneridae</taxon>
        <taxon>Pentapetalae</taxon>
        <taxon>asterids</taxon>
        <taxon>lamiids</taxon>
        <taxon>Boraginales</taxon>
        <taxon>Boraginaceae</taxon>
        <taxon>Boraginoideae</taxon>
        <taxon>Lithospermeae</taxon>
        <taxon>Lithospermum</taxon>
    </lineage>
</organism>
<sequence>MEYKRIQDFLKYRNPGKNFPILVTEYVMRLSNNLRLYQHLWISIVALYFSKAKKDTVKPSAPIVGPQAMFVILERLQGSSYPQLSRSALLILFASSNYNLLSKLREPDRGMT</sequence>
<proteinExistence type="predicted"/>
<dbReference type="EMBL" id="BAABME010001477">
    <property type="protein sequence ID" value="GAA0149826.1"/>
    <property type="molecule type" value="Genomic_DNA"/>
</dbReference>
<evidence type="ECO:0000313" key="2">
    <source>
        <dbReference type="Proteomes" id="UP001454036"/>
    </source>
</evidence>
<evidence type="ECO:0000313" key="1">
    <source>
        <dbReference type="EMBL" id="GAA0149826.1"/>
    </source>
</evidence>
<comment type="caution">
    <text evidence="1">The sequence shown here is derived from an EMBL/GenBank/DDBJ whole genome shotgun (WGS) entry which is preliminary data.</text>
</comment>
<evidence type="ECO:0008006" key="3">
    <source>
        <dbReference type="Google" id="ProtNLM"/>
    </source>
</evidence>
<protein>
    <recommendedName>
        <fullName evidence="3">Maturase K</fullName>
    </recommendedName>
</protein>
<dbReference type="AlphaFoldDB" id="A0AAV3PGL2"/>
<name>A0AAV3PGL2_LITER</name>
<reference evidence="1 2" key="1">
    <citation type="submission" date="2024-01" db="EMBL/GenBank/DDBJ databases">
        <title>The complete chloroplast genome sequence of Lithospermum erythrorhizon: insights into the phylogenetic relationship among Boraginaceae species and the maternal lineages of purple gromwells.</title>
        <authorList>
            <person name="Okada T."/>
            <person name="Watanabe K."/>
        </authorList>
    </citation>
    <scope>NUCLEOTIDE SEQUENCE [LARGE SCALE GENOMIC DNA]</scope>
</reference>